<reference evidence="1 2" key="1">
    <citation type="submission" date="2015-05" db="EMBL/GenBank/DDBJ databases">
        <title>A genomic and transcriptomic approach to investigate the blue pigment phenotype in Pseudomonas fluorescens.</title>
        <authorList>
            <person name="Andreani N.A."/>
            <person name="Cardazzo B."/>
        </authorList>
    </citation>
    <scope>NUCLEOTIDE SEQUENCE [LARGE SCALE GENOMIC DNA]</scope>
    <source>
        <strain evidence="1 2">Ps_22</strain>
    </source>
</reference>
<proteinExistence type="predicted"/>
<sequence>MCPVKDFSLLERRNLFIRNEEFEIAAEKVSQDENFVPGRLNFACLDRAKAL</sequence>
<dbReference type="AlphaFoldDB" id="A0A109LF19"/>
<name>A0A109LF19_PSEFL</name>
<comment type="caution">
    <text evidence="1">The sequence shown here is derived from an EMBL/GenBank/DDBJ whole genome shotgun (WGS) entry which is preliminary data.</text>
</comment>
<accession>A0A109LF19</accession>
<evidence type="ECO:0000313" key="2">
    <source>
        <dbReference type="Proteomes" id="UP000061348"/>
    </source>
</evidence>
<dbReference type="EMBL" id="LCYA01000103">
    <property type="protein sequence ID" value="KWV86145.1"/>
    <property type="molecule type" value="Genomic_DNA"/>
</dbReference>
<dbReference type="Proteomes" id="UP000061348">
    <property type="component" value="Unassembled WGS sequence"/>
</dbReference>
<evidence type="ECO:0000313" key="1">
    <source>
        <dbReference type="EMBL" id="KWV86145.1"/>
    </source>
</evidence>
<organism evidence="1 2">
    <name type="scientific">Pseudomonas fluorescens</name>
    <dbReference type="NCBI Taxonomy" id="294"/>
    <lineage>
        <taxon>Bacteria</taxon>
        <taxon>Pseudomonadati</taxon>
        <taxon>Pseudomonadota</taxon>
        <taxon>Gammaproteobacteria</taxon>
        <taxon>Pseudomonadales</taxon>
        <taxon>Pseudomonadaceae</taxon>
        <taxon>Pseudomonas</taxon>
    </lineage>
</organism>
<protein>
    <submittedName>
        <fullName evidence="1">Uncharacterized protein</fullName>
    </submittedName>
</protein>
<gene>
    <name evidence="1" type="ORF">PFLmoz3_04117</name>
</gene>
<dbReference type="PATRIC" id="fig|294.194.peg.4570"/>